<name>A0ABU5S842_9BACT</name>
<evidence type="ECO:0000256" key="4">
    <source>
        <dbReference type="PROSITE-ProRule" id="PRU00433"/>
    </source>
</evidence>
<gene>
    <name evidence="7" type="ORF">VB776_17080</name>
</gene>
<reference evidence="7 8" key="1">
    <citation type="submission" date="2023-12" db="EMBL/GenBank/DDBJ databases">
        <title>Novel species of the genus Arcicella isolated from rivers.</title>
        <authorList>
            <person name="Lu H."/>
        </authorList>
    </citation>
    <scope>NUCLEOTIDE SEQUENCE [LARGE SCALE GENOMIC DNA]</scope>
    <source>
        <strain evidence="7 8">DC2W</strain>
    </source>
</reference>
<dbReference type="SUPFAM" id="SSF46626">
    <property type="entry name" value="Cytochrome c"/>
    <property type="match status" value="2"/>
</dbReference>
<dbReference type="Gene3D" id="1.10.760.10">
    <property type="entry name" value="Cytochrome c-like domain"/>
    <property type="match status" value="2"/>
</dbReference>
<comment type="caution">
    <text evidence="7">The sequence shown here is derived from an EMBL/GenBank/DDBJ whole genome shotgun (WGS) entry which is preliminary data.</text>
</comment>
<evidence type="ECO:0000259" key="6">
    <source>
        <dbReference type="PROSITE" id="PS51007"/>
    </source>
</evidence>
<dbReference type="PANTHER" id="PTHR35008:SF9">
    <property type="entry name" value="CYTOCHROME C DOMAIN-CONTAINING PROTEIN"/>
    <property type="match status" value="1"/>
</dbReference>
<keyword evidence="5" id="KW-1133">Transmembrane helix</keyword>
<dbReference type="PANTHER" id="PTHR35008">
    <property type="entry name" value="BLL4482 PROTEIN-RELATED"/>
    <property type="match status" value="1"/>
</dbReference>
<evidence type="ECO:0000313" key="7">
    <source>
        <dbReference type="EMBL" id="MEA5404650.1"/>
    </source>
</evidence>
<protein>
    <submittedName>
        <fullName evidence="7">C-type cytochrome</fullName>
    </submittedName>
</protein>
<dbReference type="PROSITE" id="PS51007">
    <property type="entry name" value="CYTC"/>
    <property type="match status" value="1"/>
</dbReference>
<dbReference type="Proteomes" id="UP001303899">
    <property type="component" value="Unassembled WGS sequence"/>
</dbReference>
<evidence type="ECO:0000256" key="3">
    <source>
        <dbReference type="ARBA" id="ARBA00023004"/>
    </source>
</evidence>
<keyword evidence="3 4" id="KW-0408">Iron</keyword>
<keyword evidence="8" id="KW-1185">Reference proteome</keyword>
<organism evidence="7 8">
    <name type="scientific">Arcicella gelida</name>
    <dbReference type="NCBI Taxonomy" id="2984195"/>
    <lineage>
        <taxon>Bacteria</taxon>
        <taxon>Pseudomonadati</taxon>
        <taxon>Bacteroidota</taxon>
        <taxon>Cytophagia</taxon>
        <taxon>Cytophagales</taxon>
        <taxon>Flectobacillaceae</taxon>
        <taxon>Arcicella</taxon>
    </lineage>
</organism>
<evidence type="ECO:0000256" key="1">
    <source>
        <dbReference type="ARBA" id="ARBA00022617"/>
    </source>
</evidence>
<dbReference type="RefSeq" id="WP_323698087.1">
    <property type="nucleotide sequence ID" value="NZ_JAYGIL010000023.1"/>
</dbReference>
<dbReference type="Pfam" id="PF21342">
    <property type="entry name" value="SoxA-TsdA_cyt-c"/>
    <property type="match status" value="1"/>
</dbReference>
<feature type="transmembrane region" description="Helical" evidence="5">
    <location>
        <begin position="20"/>
        <end position="40"/>
    </location>
</feature>
<keyword evidence="1 4" id="KW-0349">Heme</keyword>
<evidence type="ECO:0000313" key="8">
    <source>
        <dbReference type="Proteomes" id="UP001303899"/>
    </source>
</evidence>
<sequence length="366" mass="40945">MKSSEIQKTLSSLSSSFRWLSGTIVALALLFVVFIFQMTLSEVMPNQTVTSTENKPTLVIPDSNFTHLWQAPADWRLMQVDPETKKKIQYGEQLIAHTAEYLGPNGSVRTISNGMNCQNCHLDAGKKAWGNNYGAVEATYPKFRARSGKIENQIKRVNDCFERSLNGKALDSNSREMQSVLAYIKWLGSDVPKKKIPRGAGIFKIPMLSRASDPAKGKLVYEAKCQTCHQANGAGVLAENAKAYTYPPLWGKHSYNTGAGLYRISNLAGYVKYNMPLGVNYDSPQLSNEEAWDVAAFINSMPRPEKDLSNDWPDIASKPFDHPFGPYSDPFSEEQHKFGPYKAIKDWHKSHDKKKNQLSKTPIASL</sequence>
<evidence type="ECO:0000256" key="2">
    <source>
        <dbReference type="ARBA" id="ARBA00022723"/>
    </source>
</evidence>
<feature type="domain" description="Cytochrome c" evidence="6">
    <location>
        <begin position="212"/>
        <end position="302"/>
    </location>
</feature>
<dbReference type="EMBL" id="JAYGIL010000023">
    <property type="protein sequence ID" value="MEA5404650.1"/>
    <property type="molecule type" value="Genomic_DNA"/>
</dbReference>
<keyword evidence="5" id="KW-0812">Transmembrane</keyword>
<dbReference type="Pfam" id="PF00034">
    <property type="entry name" value="Cytochrom_C"/>
    <property type="match status" value="1"/>
</dbReference>
<proteinExistence type="predicted"/>
<evidence type="ECO:0000256" key="5">
    <source>
        <dbReference type="SAM" id="Phobius"/>
    </source>
</evidence>
<dbReference type="InterPro" id="IPR036909">
    <property type="entry name" value="Cyt_c-like_dom_sf"/>
</dbReference>
<dbReference type="InterPro" id="IPR051459">
    <property type="entry name" value="Cytochrome_c-type_DH"/>
</dbReference>
<accession>A0ABU5S842</accession>
<keyword evidence="5" id="KW-0472">Membrane</keyword>
<dbReference type="InterPro" id="IPR009056">
    <property type="entry name" value="Cyt_c-like_dom"/>
</dbReference>
<keyword evidence="2 4" id="KW-0479">Metal-binding</keyword>